<accession>A0AA38VR86</accession>
<feature type="transmembrane region" description="Helical" evidence="8">
    <location>
        <begin position="352"/>
        <end position="376"/>
    </location>
</feature>
<organism evidence="11 12">
    <name type="scientific">Coniochaeta hoffmannii</name>
    <dbReference type="NCBI Taxonomy" id="91930"/>
    <lineage>
        <taxon>Eukaryota</taxon>
        <taxon>Fungi</taxon>
        <taxon>Dikarya</taxon>
        <taxon>Ascomycota</taxon>
        <taxon>Pezizomycotina</taxon>
        <taxon>Sordariomycetes</taxon>
        <taxon>Sordariomycetidae</taxon>
        <taxon>Coniochaetales</taxon>
        <taxon>Coniochaetaceae</taxon>
        <taxon>Coniochaeta</taxon>
    </lineage>
</organism>
<evidence type="ECO:0000256" key="9">
    <source>
        <dbReference type="SAM" id="SignalP"/>
    </source>
</evidence>
<keyword evidence="5 8" id="KW-1133">Transmembrane helix</keyword>
<evidence type="ECO:0000256" key="5">
    <source>
        <dbReference type="ARBA" id="ARBA00022989"/>
    </source>
</evidence>
<reference evidence="11" key="1">
    <citation type="submission" date="2022-07" db="EMBL/GenBank/DDBJ databases">
        <title>Fungi with potential for degradation of polypropylene.</title>
        <authorList>
            <person name="Gostincar C."/>
        </authorList>
    </citation>
    <scope>NUCLEOTIDE SEQUENCE</scope>
    <source>
        <strain evidence="11">EXF-13287</strain>
    </source>
</reference>
<feature type="transmembrane region" description="Helical" evidence="8">
    <location>
        <begin position="544"/>
        <end position="564"/>
    </location>
</feature>
<evidence type="ECO:0000256" key="3">
    <source>
        <dbReference type="ARBA" id="ARBA00022692"/>
    </source>
</evidence>
<dbReference type="PANTHER" id="PTHR31145">
    <property type="entry name" value="INTEGRAL MEMBRANE PROTEIN (AFU_ORTHOLOGUE AFUA_7G01610)"/>
    <property type="match status" value="1"/>
</dbReference>
<dbReference type="InterPro" id="IPR032800">
    <property type="entry name" value="TRP_N"/>
</dbReference>
<name>A0AA38VR86_9PEZI</name>
<evidence type="ECO:0000256" key="8">
    <source>
        <dbReference type="SAM" id="Phobius"/>
    </source>
</evidence>
<feature type="chain" id="PRO_5041357383" evidence="9">
    <location>
        <begin position="23"/>
        <end position="766"/>
    </location>
</feature>
<keyword evidence="3 8" id="KW-0812">Transmembrane</keyword>
<dbReference type="GO" id="GO:0055085">
    <property type="term" value="P:transmembrane transport"/>
    <property type="evidence" value="ECO:0007669"/>
    <property type="project" value="TreeGrafter"/>
</dbReference>
<comment type="caution">
    <text evidence="11">The sequence shown here is derived from an EMBL/GenBank/DDBJ whole genome shotgun (WGS) entry which is preliminary data.</text>
</comment>
<evidence type="ECO:0000256" key="2">
    <source>
        <dbReference type="ARBA" id="ARBA00010642"/>
    </source>
</evidence>
<dbReference type="PANTHER" id="PTHR31145:SF2">
    <property type="entry name" value="FLAVIN CARRIER PROTEIN 2"/>
    <property type="match status" value="1"/>
</dbReference>
<feature type="compositionally biased region" description="Basic and acidic residues" evidence="7">
    <location>
        <begin position="716"/>
        <end position="727"/>
    </location>
</feature>
<evidence type="ECO:0000256" key="7">
    <source>
        <dbReference type="SAM" id="MobiDB-lite"/>
    </source>
</evidence>
<proteinExistence type="inferred from homology"/>
<dbReference type="Proteomes" id="UP001174691">
    <property type="component" value="Unassembled WGS sequence"/>
</dbReference>
<feature type="transmembrane region" description="Helical" evidence="8">
    <location>
        <begin position="486"/>
        <end position="506"/>
    </location>
</feature>
<dbReference type="SMART" id="SM01320">
    <property type="entry name" value="TRP_N"/>
    <property type="match status" value="1"/>
</dbReference>
<feature type="compositionally biased region" description="Basic and acidic residues" evidence="7">
    <location>
        <begin position="659"/>
        <end position="668"/>
    </location>
</feature>
<dbReference type="GO" id="GO:0016020">
    <property type="term" value="C:membrane"/>
    <property type="evidence" value="ECO:0007669"/>
    <property type="project" value="UniProtKB-SubCell"/>
</dbReference>
<keyword evidence="6 8" id="KW-0472">Membrane</keyword>
<dbReference type="Pfam" id="PF14558">
    <property type="entry name" value="TRP_N"/>
    <property type="match status" value="1"/>
</dbReference>
<gene>
    <name evidence="11" type="ORF">NKR19_g3553</name>
</gene>
<comment type="subcellular location">
    <subcellularLocation>
        <location evidence="1">Membrane</location>
        <topology evidence="1">Multi-pass membrane protein</topology>
    </subcellularLocation>
</comment>
<evidence type="ECO:0000313" key="12">
    <source>
        <dbReference type="Proteomes" id="UP001174691"/>
    </source>
</evidence>
<feature type="compositionally biased region" description="Polar residues" evidence="7">
    <location>
        <begin position="730"/>
        <end position="739"/>
    </location>
</feature>
<feature type="signal peptide" evidence="9">
    <location>
        <begin position="1"/>
        <end position="22"/>
    </location>
</feature>
<feature type="transmembrane region" description="Helical" evidence="8">
    <location>
        <begin position="396"/>
        <end position="416"/>
    </location>
</feature>
<evidence type="ECO:0000256" key="6">
    <source>
        <dbReference type="ARBA" id="ARBA00023136"/>
    </source>
</evidence>
<feature type="transmembrane region" description="Helical" evidence="8">
    <location>
        <begin position="422"/>
        <end position="444"/>
    </location>
</feature>
<dbReference type="EMBL" id="JANBVN010000040">
    <property type="protein sequence ID" value="KAJ9158166.1"/>
    <property type="molecule type" value="Genomic_DNA"/>
</dbReference>
<dbReference type="InterPro" id="IPR010308">
    <property type="entry name" value="TRP_C"/>
</dbReference>
<feature type="transmembrane region" description="Helical" evidence="8">
    <location>
        <begin position="512"/>
        <end position="532"/>
    </location>
</feature>
<feature type="domain" description="ML-like" evidence="10">
    <location>
        <begin position="25"/>
        <end position="169"/>
    </location>
</feature>
<sequence length="766" mass="83604">MSRTLIATLLVWAAALVPRVAADEPLLHSSSLNTCQDNSGFTARLFNFVFFPNNGSVSANIVAVSSITGKVVFDVAISAYGYQFLRQTVDPCDSGSDLAGLCPMRAGNLQLPFNFQLEKSDTAQIPGIAYTFPDLDATARVYINMTEGEDAGHSAACVEANISNGKTINLAGVKWATAAVAILCLLASAVISGLGHANAASHVAAGAVSLFGYFQAQAMLGLTGIRLPPVARAWTQDFQWSMGIIRLGFMQDIFTWYQRATGGMPSTLFDTLTTTSVQVEKRDLGPVQVSEAGASLFSRAVAMAPKALTQAKAALVKRGNIQTGSGSYVVYGIQRVAFASGIESTNLFMTGLTFFCLFVIFSALLVLIARLLFGCLAKRDAFLEFRNGWKTVLKGVLYRVCLIGFPVVCILCLWELTQRDSAAEVVLAIFFFFGILFLLGYAAFKIISIARRSISLHRNPAYILFSDPQTLNKWGFLYVPYRASGYYFFIAVLGHVLIKSMFIALAQDHGTLQAIALILIEAAALIAASVLRPWMDKSTNSFNIAIYAINFINAVFLLIFTDVFDQPPLVTGVIGVVLWILNNVFALVLLLMLIITTVIILFHKNPDNRYQYMLDDRTSFIKSQTNLGVNPELDALAVTARGAKTGVDLLDDDDYESSTDARGRHIYEKPSMSSASASSYRDRHSSPVPPFQQMQEAGEPSEDHRKYQVSPSPMRDSVRDSMRDSMRDSGSYSNPSLASASGRVHHHRTENNNSPWQRGAGYENGS</sequence>
<feature type="region of interest" description="Disordered" evidence="7">
    <location>
        <begin position="649"/>
        <end position="766"/>
    </location>
</feature>
<keyword evidence="4 9" id="KW-0732">Signal</keyword>
<dbReference type="InterPro" id="IPR040241">
    <property type="entry name" value="TRP_Flc/Pkd2-like"/>
</dbReference>
<dbReference type="AlphaFoldDB" id="A0AA38VR86"/>
<dbReference type="GO" id="GO:0009272">
    <property type="term" value="P:fungal-type cell wall biogenesis"/>
    <property type="evidence" value="ECO:0007669"/>
    <property type="project" value="TreeGrafter"/>
</dbReference>
<evidence type="ECO:0000313" key="11">
    <source>
        <dbReference type="EMBL" id="KAJ9158166.1"/>
    </source>
</evidence>
<protein>
    <submittedName>
        <fullName evidence="11">TRP-domain-containing protein</fullName>
    </submittedName>
</protein>
<keyword evidence="12" id="KW-1185">Reference proteome</keyword>
<evidence type="ECO:0000256" key="4">
    <source>
        <dbReference type="ARBA" id="ARBA00022729"/>
    </source>
</evidence>
<comment type="similarity">
    <text evidence="2">Belongs to the transient receptor potential (TRP) ion channel family.</text>
</comment>
<evidence type="ECO:0000256" key="1">
    <source>
        <dbReference type="ARBA" id="ARBA00004141"/>
    </source>
</evidence>
<dbReference type="Pfam" id="PF06011">
    <property type="entry name" value="TRP"/>
    <property type="match status" value="1"/>
</dbReference>
<feature type="transmembrane region" description="Helical" evidence="8">
    <location>
        <begin position="576"/>
        <end position="602"/>
    </location>
</feature>
<evidence type="ECO:0000259" key="10">
    <source>
        <dbReference type="SMART" id="SM01320"/>
    </source>
</evidence>